<name>A0A0C2BHJ1_9BILA</name>
<accession>A0A0C2BHJ1</accession>
<reference evidence="1 2" key="1">
    <citation type="submission" date="2013-12" db="EMBL/GenBank/DDBJ databases">
        <title>Draft genome of the parsitic nematode Ancylostoma duodenale.</title>
        <authorList>
            <person name="Mitreva M."/>
        </authorList>
    </citation>
    <scope>NUCLEOTIDE SEQUENCE [LARGE SCALE GENOMIC DNA]</scope>
    <source>
        <strain evidence="1 2">Zhejiang</strain>
    </source>
</reference>
<organism evidence="1 2">
    <name type="scientific">Ancylostoma duodenale</name>
    <dbReference type="NCBI Taxonomy" id="51022"/>
    <lineage>
        <taxon>Eukaryota</taxon>
        <taxon>Metazoa</taxon>
        <taxon>Ecdysozoa</taxon>
        <taxon>Nematoda</taxon>
        <taxon>Chromadorea</taxon>
        <taxon>Rhabditida</taxon>
        <taxon>Rhabditina</taxon>
        <taxon>Rhabditomorpha</taxon>
        <taxon>Strongyloidea</taxon>
        <taxon>Ancylostomatidae</taxon>
        <taxon>Ancylostomatinae</taxon>
        <taxon>Ancylostoma</taxon>
    </lineage>
</organism>
<proteinExistence type="predicted"/>
<keyword evidence="2" id="KW-1185">Reference proteome</keyword>
<protein>
    <submittedName>
        <fullName evidence="1">Uncharacterized protein</fullName>
    </submittedName>
</protein>
<sequence>DPVIYDTCEDDFLSRKFHSLQRNEDGLTVPNVPPNYIHEQIEGRCAEIFFNAIPNIAGCEVGAAAVNAELSQASRMGPLNAPPPYTPCFPCVYYYAPAACYMPPTGNLNGFQAPTHLFPEKPQGH</sequence>
<evidence type="ECO:0000313" key="1">
    <source>
        <dbReference type="EMBL" id="KIH43233.1"/>
    </source>
</evidence>
<gene>
    <name evidence="1" type="ORF">ANCDUO_26766</name>
</gene>
<feature type="non-terminal residue" evidence="1">
    <location>
        <position position="1"/>
    </location>
</feature>
<evidence type="ECO:0000313" key="2">
    <source>
        <dbReference type="Proteomes" id="UP000054047"/>
    </source>
</evidence>
<dbReference type="Proteomes" id="UP000054047">
    <property type="component" value="Unassembled WGS sequence"/>
</dbReference>
<dbReference type="AlphaFoldDB" id="A0A0C2BHJ1"/>
<dbReference type="EMBL" id="KN787815">
    <property type="protein sequence ID" value="KIH43233.1"/>
    <property type="molecule type" value="Genomic_DNA"/>
</dbReference>